<name>A0A7S2WW29_9STRA</name>
<proteinExistence type="predicted"/>
<dbReference type="InterPro" id="IPR036111">
    <property type="entry name" value="Mal/L-sulfo/L-lacto_DH-like_sf"/>
</dbReference>
<reference evidence="2" key="1">
    <citation type="submission" date="2021-01" db="EMBL/GenBank/DDBJ databases">
        <authorList>
            <person name="Corre E."/>
            <person name="Pelletier E."/>
            <person name="Niang G."/>
            <person name="Scheremetjew M."/>
            <person name="Finn R."/>
            <person name="Kale V."/>
            <person name="Holt S."/>
            <person name="Cochrane G."/>
            <person name="Meng A."/>
            <person name="Brown T."/>
            <person name="Cohen L."/>
        </authorList>
    </citation>
    <scope>NUCLEOTIDE SEQUENCE</scope>
    <source>
        <strain evidence="2">CCMP1243</strain>
    </source>
</reference>
<dbReference type="Pfam" id="PF02615">
    <property type="entry name" value="Ldh_2"/>
    <property type="match status" value="1"/>
</dbReference>
<dbReference type="EMBL" id="HBHJ01032765">
    <property type="protein sequence ID" value="CAD9710698.1"/>
    <property type="molecule type" value="Transcribed_RNA"/>
</dbReference>
<dbReference type="SUPFAM" id="SSF89733">
    <property type="entry name" value="L-sulfolactate dehydrogenase-like"/>
    <property type="match status" value="1"/>
</dbReference>
<dbReference type="InterPro" id="IPR043143">
    <property type="entry name" value="Mal/L-sulf/L-lact_DH-like_NADP"/>
</dbReference>
<sequence length="164" mass="17675">MFPNSTRGKSLGSTVNQGQRGALIAAGEHKGYGLALFSEIFAAVASGGQTIAPHHEKPPAILNSMMVMVFDPVRTSGASSMEPVYDELSKLVEYVQGSPHRTQEDPLDEGVLYPGQRSQCTFDDRSEEGGFYLDMGTWSSLQEVGAEVGVSAEAFARCVEKVER</sequence>
<protein>
    <submittedName>
        <fullName evidence="2">Uncharacterized protein</fullName>
    </submittedName>
</protein>
<organism evidence="2">
    <name type="scientific">Rhizochromulina marina</name>
    <dbReference type="NCBI Taxonomy" id="1034831"/>
    <lineage>
        <taxon>Eukaryota</taxon>
        <taxon>Sar</taxon>
        <taxon>Stramenopiles</taxon>
        <taxon>Ochrophyta</taxon>
        <taxon>Dictyochophyceae</taxon>
        <taxon>Rhizochromulinales</taxon>
        <taxon>Rhizochromulina</taxon>
    </lineage>
</organism>
<evidence type="ECO:0000313" key="2">
    <source>
        <dbReference type="EMBL" id="CAD9710698.1"/>
    </source>
</evidence>
<dbReference type="Gene3D" id="3.30.1370.60">
    <property type="entry name" value="Hypothetical oxidoreductase yiak, domain 2"/>
    <property type="match status" value="1"/>
</dbReference>
<dbReference type="AlphaFoldDB" id="A0A7S2WW29"/>
<dbReference type="Gene3D" id="1.10.1530.10">
    <property type="match status" value="1"/>
</dbReference>
<accession>A0A7S2WW29</accession>
<keyword evidence="1" id="KW-0560">Oxidoreductase</keyword>
<evidence type="ECO:0000256" key="1">
    <source>
        <dbReference type="ARBA" id="ARBA00023002"/>
    </source>
</evidence>
<dbReference type="InterPro" id="IPR003767">
    <property type="entry name" value="Malate/L-lactate_DH-like"/>
</dbReference>
<dbReference type="GO" id="GO:0016491">
    <property type="term" value="F:oxidoreductase activity"/>
    <property type="evidence" value="ECO:0007669"/>
    <property type="project" value="UniProtKB-KW"/>
</dbReference>
<dbReference type="InterPro" id="IPR043144">
    <property type="entry name" value="Mal/L-sulf/L-lact_DH-like_ah"/>
</dbReference>
<gene>
    <name evidence="2" type="ORF">RMAR1173_LOCUS21692</name>
</gene>